<dbReference type="Gene3D" id="1.20.1250.70">
    <property type="entry name" value="Interleukin-15/Interleukin-21"/>
    <property type="match status" value="1"/>
</dbReference>
<evidence type="ECO:0000256" key="2">
    <source>
        <dbReference type="ARBA" id="ARBA00006050"/>
    </source>
</evidence>
<evidence type="ECO:0000313" key="9">
    <source>
        <dbReference type="Ensembl" id="ENSSAUP00010034572.1"/>
    </source>
</evidence>
<protein>
    <recommendedName>
        <fullName evidence="7">Interleukin</fullName>
    </recommendedName>
</protein>
<feature type="chain" id="PRO_5025519634" description="Interleukin" evidence="8">
    <location>
        <begin position="19"/>
        <end position="145"/>
    </location>
</feature>
<dbReference type="Proteomes" id="UP000472265">
    <property type="component" value="Chromosome 18"/>
</dbReference>
<dbReference type="GO" id="GO:0005126">
    <property type="term" value="F:cytokine receptor binding"/>
    <property type="evidence" value="ECO:0007669"/>
    <property type="project" value="InterPro"/>
</dbReference>
<dbReference type="GO" id="GO:0005125">
    <property type="term" value="F:cytokine activity"/>
    <property type="evidence" value="ECO:0007669"/>
    <property type="project" value="UniProtKB-KW"/>
</dbReference>
<evidence type="ECO:0000256" key="6">
    <source>
        <dbReference type="ARBA" id="ARBA00023157"/>
    </source>
</evidence>
<accession>A0A671W9E1</accession>
<evidence type="ECO:0000256" key="5">
    <source>
        <dbReference type="ARBA" id="ARBA00022729"/>
    </source>
</evidence>
<reference evidence="9" key="2">
    <citation type="submission" date="2025-08" db="UniProtKB">
        <authorList>
            <consortium name="Ensembl"/>
        </authorList>
    </citation>
    <scope>IDENTIFICATION</scope>
</reference>
<comment type="subcellular location">
    <subcellularLocation>
        <location evidence="1">Secreted</location>
    </subcellularLocation>
</comment>
<dbReference type="OMA" id="FIRIAFW"/>
<comment type="similarity">
    <text evidence="2 7">Belongs to the IL-15/IL-21 family.</text>
</comment>
<evidence type="ECO:0000256" key="8">
    <source>
        <dbReference type="SAM" id="SignalP"/>
    </source>
</evidence>
<evidence type="ECO:0000256" key="4">
    <source>
        <dbReference type="ARBA" id="ARBA00022525"/>
    </source>
</evidence>
<keyword evidence="6" id="KW-1015">Disulfide bond</keyword>
<keyword evidence="10" id="KW-1185">Reference proteome</keyword>
<dbReference type="InParanoid" id="A0A671W9E1"/>
<evidence type="ECO:0000256" key="7">
    <source>
        <dbReference type="RuleBase" id="RU003453"/>
    </source>
</evidence>
<dbReference type="SUPFAM" id="SSF47266">
    <property type="entry name" value="4-helical cytokines"/>
    <property type="match status" value="1"/>
</dbReference>
<reference evidence="9" key="1">
    <citation type="submission" date="2021-04" db="EMBL/GenBank/DDBJ databases">
        <authorList>
            <consortium name="Wellcome Sanger Institute Data Sharing"/>
        </authorList>
    </citation>
    <scope>NUCLEOTIDE SEQUENCE [LARGE SCALE GENOMIC DNA]</scope>
</reference>
<dbReference type="Ensembl" id="ENSSAUT00010036416.1">
    <property type="protein sequence ID" value="ENSSAUP00010034572.1"/>
    <property type="gene ID" value="ENSSAUG00010014644.1"/>
</dbReference>
<dbReference type="GO" id="GO:0006955">
    <property type="term" value="P:immune response"/>
    <property type="evidence" value="ECO:0007669"/>
    <property type="project" value="InterPro"/>
</dbReference>
<evidence type="ECO:0000313" key="10">
    <source>
        <dbReference type="Proteomes" id="UP000472265"/>
    </source>
</evidence>
<evidence type="ECO:0000256" key="1">
    <source>
        <dbReference type="ARBA" id="ARBA00004613"/>
    </source>
</evidence>
<dbReference type="GeneTree" id="ENSGT00940000177064"/>
<feature type="signal peptide" evidence="8">
    <location>
        <begin position="1"/>
        <end position="18"/>
    </location>
</feature>
<name>A0A671W9E1_SPAAU</name>
<dbReference type="AlphaFoldDB" id="A0A671W9E1"/>
<organism evidence="9 10">
    <name type="scientific">Sparus aurata</name>
    <name type="common">Gilthead sea bream</name>
    <dbReference type="NCBI Taxonomy" id="8175"/>
    <lineage>
        <taxon>Eukaryota</taxon>
        <taxon>Metazoa</taxon>
        <taxon>Chordata</taxon>
        <taxon>Craniata</taxon>
        <taxon>Vertebrata</taxon>
        <taxon>Euteleostomi</taxon>
        <taxon>Actinopterygii</taxon>
        <taxon>Neopterygii</taxon>
        <taxon>Teleostei</taxon>
        <taxon>Neoteleostei</taxon>
        <taxon>Acanthomorphata</taxon>
        <taxon>Eupercaria</taxon>
        <taxon>Spariformes</taxon>
        <taxon>Sparidae</taxon>
        <taxon>Sparus</taxon>
    </lineage>
</organism>
<dbReference type="InterPro" id="IPR009079">
    <property type="entry name" value="4_helix_cytokine-like_core"/>
</dbReference>
<dbReference type="InterPro" id="IPR003443">
    <property type="entry name" value="IL-15/IL-21_fam"/>
</dbReference>
<reference evidence="9" key="3">
    <citation type="submission" date="2025-09" db="UniProtKB">
        <authorList>
            <consortium name="Ensembl"/>
        </authorList>
    </citation>
    <scope>IDENTIFICATION</scope>
</reference>
<dbReference type="GO" id="GO:0005615">
    <property type="term" value="C:extracellular space"/>
    <property type="evidence" value="ECO:0007669"/>
    <property type="project" value="UniProtKB-KW"/>
</dbReference>
<proteinExistence type="inferred from homology"/>
<keyword evidence="4" id="KW-0964">Secreted</keyword>
<dbReference type="Pfam" id="PF02372">
    <property type="entry name" value="IL15"/>
    <property type="match status" value="1"/>
</dbReference>
<sequence length="145" mass="16319">MEHLTLWIAFWIVTLSGGLPTGHRRLSMDDLNINSLQASLLCANNSNFYTPSKVEGDCITAALECFQIELKGTVRVECEYPEENIRQAVEFLDFAIRQRSRDVNATAASDSAECPCERWPTTNITNFLNAIEPLIQQINNEALIK</sequence>
<keyword evidence="3 7" id="KW-0202">Cytokine</keyword>
<keyword evidence="5 8" id="KW-0732">Signal</keyword>
<evidence type="ECO:0000256" key="3">
    <source>
        <dbReference type="ARBA" id="ARBA00022514"/>
    </source>
</evidence>